<dbReference type="PANTHER" id="PTHR12835:SF5">
    <property type="entry name" value="BIOTIN--PROTEIN LIGASE"/>
    <property type="match status" value="1"/>
</dbReference>
<dbReference type="SUPFAM" id="SSF55681">
    <property type="entry name" value="Class II aaRS and biotin synthetases"/>
    <property type="match status" value="1"/>
</dbReference>
<dbReference type="Gene3D" id="3.40.50.880">
    <property type="match status" value="1"/>
</dbReference>
<dbReference type="FunCoup" id="G8XZV5">
    <property type="interactions" value="215"/>
</dbReference>
<dbReference type="InterPro" id="IPR004143">
    <property type="entry name" value="BPL_LPL_catalytic"/>
</dbReference>
<feature type="domain" description="BPL/LPL catalytic" evidence="1">
    <location>
        <begin position="368"/>
        <end position="601"/>
    </location>
</feature>
<dbReference type="PANTHER" id="PTHR12835">
    <property type="entry name" value="BIOTIN PROTEIN LIGASE"/>
    <property type="match status" value="1"/>
</dbReference>
<evidence type="ECO:0000313" key="3">
    <source>
        <dbReference type="Proteomes" id="UP000005222"/>
    </source>
</evidence>
<dbReference type="GO" id="GO:0005737">
    <property type="term" value="C:cytoplasm"/>
    <property type="evidence" value="ECO:0007669"/>
    <property type="project" value="TreeGrafter"/>
</dbReference>
<dbReference type="InParanoid" id="G8XZV5"/>
<reference evidence="2 3" key="1">
    <citation type="journal article" date="2012" name="G3 (Bethesda)">
        <title>Pichia sorbitophila, an interspecies yeast hybrid reveals early steps of genome resolution following polyploidization.</title>
        <authorList>
            <person name="Leh Louis V."/>
            <person name="Despons L."/>
            <person name="Friedrich A."/>
            <person name="Martin T."/>
            <person name="Durrens P."/>
            <person name="Casaregola S."/>
            <person name="Neuveglise C."/>
            <person name="Fairhead C."/>
            <person name="Marck C."/>
            <person name="Cruz J.A."/>
            <person name="Straub M.L."/>
            <person name="Kugler V."/>
            <person name="Sacerdot C."/>
            <person name="Uzunov Z."/>
            <person name="Thierry A."/>
            <person name="Weiss S."/>
            <person name="Bleykasten C."/>
            <person name="De Montigny J."/>
            <person name="Jacques N."/>
            <person name="Jung P."/>
            <person name="Lemaire M."/>
            <person name="Mallet S."/>
            <person name="Morel G."/>
            <person name="Richard G.F."/>
            <person name="Sarkar A."/>
            <person name="Savel G."/>
            <person name="Schacherer J."/>
            <person name="Seret M.L."/>
            <person name="Talla E."/>
            <person name="Samson G."/>
            <person name="Jubin C."/>
            <person name="Poulain J."/>
            <person name="Vacherie B."/>
            <person name="Barbe V."/>
            <person name="Pelletier E."/>
            <person name="Sherman D.J."/>
            <person name="Westhof E."/>
            <person name="Weissenbach J."/>
            <person name="Baret P.V."/>
            <person name="Wincker P."/>
            <person name="Gaillardin C."/>
            <person name="Dujon B."/>
            <person name="Souciet J.L."/>
        </authorList>
    </citation>
    <scope>NUCLEOTIDE SEQUENCE [LARGE SCALE GENOMIC DNA]</scope>
    <source>
        <strain evidence="3">ATCC MYA-4447 / BCRC 22081 / CBS 7064 / NBRC 10061 / NRRL Y-12695</strain>
    </source>
</reference>
<dbReference type="PROSITE" id="PS51733">
    <property type="entry name" value="BPL_LPL_CATALYTIC"/>
    <property type="match status" value="1"/>
</dbReference>
<dbReference type="Pfam" id="PF09825">
    <property type="entry name" value="BPL_N"/>
    <property type="match status" value="1"/>
</dbReference>
<dbReference type="Pfam" id="PF03099">
    <property type="entry name" value="BPL_LplA_LipB"/>
    <property type="match status" value="1"/>
</dbReference>
<dbReference type="AlphaFoldDB" id="G8XZV5"/>
<proteinExistence type="predicted"/>
<dbReference type="SUPFAM" id="SSF52317">
    <property type="entry name" value="Class I glutamine amidotransferase-like"/>
    <property type="match status" value="1"/>
</dbReference>
<gene>
    <name evidence="2" type="primary">Piso0_005757</name>
    <name evidence="2" type="ORF">GNLVRS01_PISO0N21925g</name>
</gene>
<dbReference type="InterPro" id="IPR029062">
    <property type="entry name" value="Class_I_gatase-like"/>
</dbReference>
<dbReference type="Gene3D" id="3.30.930.10">
    <property type="entry name" value="Bira Bifunctional Protein, Domain 2"/>
    <property type="match status" value="1"/>
</dbReference>
<dbReference type="HOGENOM" id="CLU_006150_1_1_1"/>
<keyword evidence="3" id="KW-1185">Reference proteome</keyword>
<name>G8XZV5_PICSO</name>
<dbReference type="EMBL" id="FO082046">
    <property type="protein sequence ID" value="CCE87214.1"/>
    <property type="molecule type" value="Genomic_DNA"/>
</dbReference>
<dbReference type="InterPro" id="IPR019197">
    <property type="entry name" value="Biotin-prot_ligase_N"/>
</dbReference>
<dbReference type="Proteomes" id="UP000005222">
    <property type="component" value="Chromosome N"/>
</dbReference>
<accession>G8XZV5</accession>
<dbReference type="InterPro" id="IPR045864">
    <property type="entry name" value="aa-tRNA-synth_II/BPL/LPL"/>
</dbReference>
<dbReference type="eggNOG" id="KOG1536">
    <property type="taxonomic scope" value="Eukaryota"/>
</dbReference>
<evidence type="ECO:0000259" key="1">
    <source>
        <dbReference type="PROSITE" id="PS51733"/>
    </source>
</evidence>
<evidence type="ECO:0000313" key="2">
    <source>
        <dbReference type="EMBL" id="CCE87214.1"/>
    </source>
</evidence>
<sequence>MNALVYAGPGTTSESVKHCLESLRLHLSPHYAVVTISEAALLKEPWMWKTSLLVLPGGADLPFCKSLNGEGTHKISQFVKKGGKFIGFCAGAYFSSSRVEFEVGNLEMEVSGPRELKFYPGTAKGCAFKGFVYDSHEGALASKLVVNSKILPNSPLEVLNYYNGGCVFYGASQYNDVEVLARYADRTDVADDEDRAAVIYRKVGKGAVLLAGSHPEYSPSLMMHNSNDKKHSQIASALIDGDYGRKLFLKECLIKLGLRVNDDVNFSIPKISPVFLSSYLKPSLAVQLVFNLKHNLELINNNILEDNTDTFCFHDETENNDYFTENNSSFQDPNAVVKHFKVFASENLPDPKETPYFNMRQYFQHLNTLRTKEKTNNEFGSIIGYSEVVSSTNTMLDSNPSFLSQLPNGFVLTATTQIAGRGRGGNVWVNPKGVMASSILFKIPTSSRVAKSLVTVQYLCSLALIESILGYGSIETGMGGGYEDMPVRIKWPNDLFILKPEYLNSFEDHQISDTVDGTDEKFTKISGALVNSQYLNGNYYLVWGVGVNVSNSAPTTSLNNVLAKLNVLREQKGLHPLPPYQHELLLAKILHNLDRFYEVFVSSGLEPFLPLYYKRWLHSSQKVEVQGDTARPSKTCIIKGITPDYGLLIADDINSGETLYLQPDGNSFDIFKGLVYRK</sequence>
<dbReference type="GO" id="GO:0004077">
    <property type="term" value="F:biotin--[biotin carboxyl-carrier protein] ligase activity"/>
    <property type="evidence" value="ECO:0007669"/>
    <property type="project" value="TreeGrafter"/>
</dbReference>
<protein>
    <submittedName>
        <fullName evidence="2">Piso0_005757 protein</fullName>
    </submittedName>
</protein>
<dbReference type="STRING" id="559304.G8XZV5"/>
<organism evidence="2 3">
    <name type="scientific">Pichia sorbitophila (strain ATCC MYA-4447 / BCRC 22081 / CBS 7064 / NBRC 10061 / NRRL Y-12695)</name>
    <name type="common">Hybrid yeast</name>
    <dbReference type="NCBI Taxonomy" id="559304"/>
    <lineage>
        <taxon>Eukaryota</taxon>
        <taxon>Fungi</taxon>
        <taxon>Dikarya</taxon>
        <taxon>Ascomycota</taxon>
        <taxon>Saccharomycotina</taxon>
        <taxon>Pichiomycetes</taxon>
        <taxon>Debaryomycetaceae</taxon>
        <taxon>Millerozyma</taxon>
    </lineage>
</organism>
<dbReference type="CDD" id="cd03144">
    <property type="entry name" value="GATase1_ScBLP_like"/>
    <property type="match status" value="1"/>
</dbReference>
<dbReference type="OrthoDB" id="10250105at2759"/>
<dbReference type="OMA" id="HHAFYSN"/>